<dbReference type="InterPro" id="IPR037112">
    <property type="entry name" value="Pyrv-flavodox_OxR_EKR_sf"/>
</dbReference>
<dbReference type="SUPFAM" id="SSF54862">
    <property type="entry name" value="4Fe-4S ferredoxins"/>
    <property type="match status" value="1"/>
</dbReference>
<comment type="catalytic activity">
    <reaction evidence="9">
        <text>oxidized [flavodoxin] + pyruvate + CoA + 2 H(+) = reduced [flavodoxin] + acetyl-CoA + CO2</text>
        <dbReference type="Rhea" id="RHEA:44140"/>
        <dbReference type="Rhea" id="RHEA-COMP:10622"/>
        <dbReference type="Rhea" id="RHEA-COMP:10623"/>
        <dbReference type="ChEBI" id="CHEBI:15361"/>
        <dbReference type="ChEBI" id="CHEBI:15378"/>
        <dbReference type="ChEBI" id="CHEBI:16526"/>
        <dbReference type="ChEBI" id="CHEBI:57287"/>
        <dbReference type="ChEBI" id="CHEBI:57288"/>
        <dbReference type="ChEBI" id="CHEBI:57618"/>
        <dbReference type="ChEBI" id="CHEBI:58210"/>
    </reaction>
</comment>
<dbReference type="Gene3D" id="3.40.50.920">
    <property type="match status" value="1"/>
</dbReference>
<evidence type="ECO:0000313" key="12">
    <source>
        <dbReference type="Proteomes" id="UP001284537"/>
    </source>
</evidence>
<evidence type="ECO:0000256" key="9">
    <source>
        <dbReference type="PIRNR" id="PIRNR000159"/>
    </source>
</evidence>
<gene>
    <name evidence="11" type="primary">nifJ</name>
    <name evidence="11" type="ORF">QLH52_23520</name>
</gene>
<dbReference type="Gene3D" id="3.30.70.20">
    <property type="match status" value="1"/>
</dbReference>
<dbReference type="Pfam" id="PF17147">
    <property type="entry name" value="PFOR_II"/>
    <property type="match status" value="1"/>
</dbReference>
<dbReference type="SUPFAM" id="SSF52922">
    <property type="entry name" value="TK C-terminal domain-like"/>
    <property type="match status" value="1"/>
</dbReference>
<proteinExistence type="inferred from homology"/>
<evidence type="ECO:0000256" key="2">
    <source>
        <dbReference type="ARBA" id="ARBA00022448"/>
    </source>
</evidence>
<dbReference type="SUPFAM" id="SSF53323">
    <property type="entry name" value="Pyruvate-ferredoxin oxidoreductase, PFOR, domain III"/>
    <property type="match status" value="1"/>
</dbReference>
<dbReference type="InterPro" id="IPR019456">
    <property type="entry name" value="Pyrv-flavodox_OxRtase_EKR"/>
</dbReference>
<feature type="domain" description="4Fe-4S ferredoxin-type" evidence="10">
    <location>
        <begin position="746"/>
        <end position="776"/>
    </location>
</feature>
<evidence type="ECO:0000256" key="5">
    <source>
        <dbReference type="ARBA" id="ARBA00022982"/>
    </source>
</evidence>
<dbReference type="Proteomes" id="UP001284537">
    <property type="component" value="Unassembled WGS sequence"/>
</dbReference>
<dbReference type="EMBL" id="JAXARY010000036">
    <property type="protein sequence ID" value="MDX8130280.1"/>
    <property type="molecule type" value="Genomic_DNA"/>
</dbReference>
<feature type="domain" description="4Fe-4S ferredoxin-type" evidence="10">
    <location>
        <begin position="689"/>
        <end position="718"/>
    </location>
</feature>
<dbReference type="InterPro" id="IPR017896">
    <property type="entry name" value="4Fe4S_Fe-S-bd"/>
</dbReference>
<dbReference type="InterPro" id="IPR050722">
    <property type="entry name" value="Pyruvate:ferred/Flavod_OxRd"/>
</dbReference>
<dbReference type="PIRSF" id="PIRSF000159">
    <property type="entry name" value="NifJ"/>
    <property type="match status" value="1"/>
</dbReference>
<dbReference type="InterPro" id="IPR011766">
    <property type="entry name" value="TPP_enzyme_TPP-bd"/>
</dbReference>
<dbReference type="Gene3D" id="3.40.920.10">
    <property type="entry name" value="Pyruvate-ferredoxin oxidoreductase, PFOR, domain III"/>
    <property type="match status" value="1"/>
</dbReference>
<dbReference type="NCBIfam" id="TIGR02176">
    <property type="entry name" value="pyruv_ox_red"/>
    <property type="match status" value="1"/>
</dbReference>
<dbReference type="CDD" id="cd07034">
    <property type="entry name" value="TPP_PYR_PFOR_IOR-alpha_like"/>
    <property type="match status" value="1"/>
</dbReference>
<keyword evidence="6 9" id="KW-0560">Oxidoreductase</keyword>
<keyword evidence="11" id="KW-0670">Pyruvate</keyword>
<evidence type="ECO:0000256" key="7">
    <source>
        <dbReference type="ARBA" id="ARBA00023004"/>
    </source>
</evidence>
<evidence type="ECO:0000256" key="4">
    <source>
        <dbReference type="ARBA" id="ARBA00022723"/>
    </source>
</evidence>
<evidence type="ECO:0000256" key="8">
    <source>
        <dbReference type="ARBA" id="ARBA00023014"/>
    </source>
</evidence>
<keyword evidence="7" id="KW-0408">Iron</keyword>
<dbReference type="Pfam" id="PF12838">
    <property type="entry name" value="Fer4_7"/>
    <property type="match status" value="1"/>
</dbReference>
<comment type="caution">
    <text evidence="11">The sequence shown here is derived from an EMBL/GenBank/DDBJ whole genome shotgun (WGS) entry which is preliminary data.</text>
</comment>
<organism evidence="11 12">
    <name type="scientific">Methylomonas defluvii</name>
    <dbReference type="NCBI Taxonomy" id="3045149"/>
    <lineage>
        <taxon>Bacteria</taxon>
        <taxon>Pseudomonadati</taxon>
        <taxon>Pseudomonadota</taxon>
        <taxon>Gammaproteobacteria</taxon>
        <taxon>Methylococcales</taxon>
        <taxon>Methylococcaceae</taxon>
        <taxon>Methylomonas</taxon>
    </lineage>
</organism>
<dbReference type="InterPro" id="IPR017900">
    <property type="entry name" value="4Fe4S_Fe_S_CS"/>
</dbReference>
<name>A0ABU4ULB5_9GAMM</name>
<dbReference type="PROSITE" id="PS00198">
    <property type="entry name" value="4FE4S_FER_1"/>
    <property type="match status" value="1"/>
</dbReference>
<dbReference type="Gene3D" id="4.10.780.10">
    <property type="entry name" value="Pyruvate-flavodoxin oxidoreductase, EKR domain"/>
    <property type="match status" value="1"/>
</dbReference>
<dbReference type="Pfam" id="PF01855">
    <property type="entry name" value="POR_N"/>
    <property type="match status" value="1"/>
</dbReference>
<sequence length="1210" mass="132069">MQKQTLTIDGNQAAASIAYKLNEVIAIYPITPSSAMGEWADEWASRDQPNLWGTVPRVVELQSEAGAAGTIHGALQAGTLATTFTASQGLLLMLPNMYKIAGELSPTVFHIAARSLACQGLSIFGDHSDVMAARMTGYAMLCSNSPQEVQDFALVAHAVALQSRIPFMHFFDGFRTSHEVAKIVEIDDSVIRAMIDDSWVSEHRGRGLTPDKPVLRGTAQNSDVYFQGRESVNTYYAALPEIAQKTMDRLAGLTGRQYRLFEYVGSPQAERVIVIMGSGAEAVEETLEYLNRQGEAVGLLKVRLFRPFSPQHLVDALPASCQKIAVLDRTKEPGADGEPLYKDVLAAVAQAFSDGEKFTSLPKVVGGRYGLSSKEFTPGMIKAVYDELKRAKPKNHFTVGIHDDVSHTSLDWDAAYRTDTHDQTFQAMFYGLGSDGTVGANKNTIKIIGEETDLYAQGYFVYDSKKSGAITVSHLRFGPKPIRSTYLIGENDAQFIGCHQTVFLERYDMLANAADKAVFLLNSPASPDEVWETLPRKMQQQMLDKKIRFYLIDGNAVAEKSGMGKRINTIMQTCFFAISGVLPQEQAIAAIKHAVEKTYGKKGQRIVDLNFKAIDETLAGLRHVPLPKQADSGFDIAALIADSAPEFIRRVTGEIIAGRGDALPVSAMPADGTFPTGTAAYEKRNLALEIPVWETDLCTQCGKCPMVCPHAAIRSKIVPNEALSNAPETFKHAAMLGKDFPAGLSISYQVAPEDCTGCGLCVDICPIRDKSNASRKALNMRPQAPLREPESQNWDYFLSLPEYDRRLLKTNTIKGSMVLQPLFEFSGACVGCGETPYVKLASQLFGDRMVVANATGCSSIYGGNLPTTPWTKNPEGRGPAWNNSLFEDNAEFGLGMRVAIDKQAEHAAELLVSLRETLGGELVDAILQADQSDEVGLYEQRQRVAELKQHLPSLKQPAAQALLPLADYLCKKSVWIIGGDGWAYDIGYGGLDHVLASGRNVNILVLDTEVYSNTGGQTSKSTPLGAVAKFAAGGKATAKKDLALLAMDYGNVYVAHVAYAGKDTQTLNAFLEAEAHDGPSIIIAYAPCIAHGVDLSNNHRQQNLAVKSGHWPLFRFNPGRIQQGKNPMQLDSPEPSVPLREFVMSETRFSMLWQSHPDHAEAFLKQAQQDVKNRYRYYQQLAALEWSDATSVAAAKAALKADLAQESQHG</sequence>
<dbReference type="Pfam" id="PF10371">
    <property type="entry name" value="EKR"/>
    <property type="match status" value="1"/>
</dbReference>
<dbReference type="RefSeq" id="WP_319963159.1">
    <property type="nucleotide sequence ID" value="NZ_JAXARY010000036.1"/>
</dbReference>
<dbReference type="EC" id="1.2.7.-" evidence="9"/>
<dbReference type="InterPro" id="IPR019752">
    <property type="entry name" value="Pyrv/ketoisovalerate_OxRed_cat"/>
</dbReference>
<evidence type="ECO:0000256" key="3">
    <source>
        <dbReference type="ARBA" id="ARBA00022485"/>
    </source>
</evidence>
<dbReference type="Pfam" id="PF01558">
    <property type="entry name" value="POR"/>
    <property type="match status" value="1"/>
</dbReference>
<accession>A0ABU4ULB5</accession>
<dbReference type="SUPFAM" id="SSF52518">
    <property type="entry name" value="Thiamin diphosphate-binding fold (THDP-binding)"/>
    <property type="match status" value="2"/>
</dbReference>
<dbReference type="InterPro" id="IPR009014">
    <property type="entry name" value="Transketo_C/PFOR_II"/>
</dbReference>
<keyword evidence="4" id="KW-0479">Metal-binding</keyword>
<dbReference type="InterPro" id="IPR033412">
    <property type="entry name" value="PFOR_II"/>
</dbReference>
<dbReference type="InterPro" id="IPR029061">
    <property type="entry name" value="THDP-binding"/>
</dbReference>
<dbReference type="InterPro" id="IPR002880">
    <property type="entry name" value="Pyrv_Fd/Flavodoxin_OxRdtase_N"/>
</dbReference>
<keyword evidence="3" id="KW-0004">4Fe-4S</keyword>
<keyword evidence="5 9" id="KW-0249">Electron transport</keyword>
<comment type="similarity">
    <text evidence="1 9">Belongs to the pyruvate:ferredoxin/flavodoxin oxidoreductase family.</text>
</comment>
<dbReference type="PANTHER" id="PTHR32154:SF0">
    <property type="entry name" value="PYRUVATE-FLAVODOXIN OXIDOREDUCTASE-RELATED"/>
    <property type="match status" value="1"/>
</dbReference>
<dbReference type="InterPro" id="IPR002869">
    <property type="entry name" value="Pyrv_flavodox_OxRed_cen"/>
</dbReference>
<dbReference type="PROSITE" id="PS51379">
    <property type="entry name" value="4FE4S_FER_2"/>
    <property type="match status" value="2"/>
</dbReference>
<dbReference type="SMART" id="SM00890">
    <property type="entry name" value="EKR"/>
    <property type="match status" value="1"/>
</dbReference>
<comment type="function">
    <text evidence="9">Oxidoreductase required for the transfer of electrons from pyruvate to flavodoxin.</text>
</comment>
<evidence type="ECO:0000313" key="11">
    <source>
        <dbReference type="EMBL" id="MDX8130280.1"/>
    </source>
</evidence>
<keyword evidence="12" id="KW-1185">Reference proteome</keyword>
<dbReference type="Gene3D" id="3.40.50.970">
    <property type="match status" value="2"/>
</dbReference>
<evidence type="ECO:0000259" key="10">
    <source>
        <dbReference type="PROSITE" id="PS51379"/>
    </source>
</evidence>
<evidence type="ECO:0000256" key="6">
    <source>
        <dbReference type="ARBA" id="ARBA00023002"/>
    </source>
</evidence>
<keyword evidence="2 9" id="KW-0813">Transport</keyword>
<keyword evidence="8" id="KW-0411">Iron-sulfur</keyword>
<protein>
    <recommendedName>
        <fullName evidence="9">Pyruvate-flavodoxin oxidoreductase</fullName>
        <ecNumber evidence="9">1.2.7.-</ecNumber>
    </recommendedName>
</protein>
<dbReference type="InterPro" id="IPR011895">
    <property type="entry name" value="Pyrv_flavodox_OxRed"/>
</dbReference>
<dbReference type="CDD" id="cd03377">
    <property type="entry name" value="TPP_PFOR_PNO"/>
    <property type="match status" value="1"/>
</dbReference>
<evidence type="ECO:0000256" key="1">
    <source>
        <dbReference type="ARBA" id="ARBA00009032"/>
    </source>
</evidence>
<dbReference type="PANTHER" id="PTHR32154">
    <property type="entry name" value="PYRUVATE-FLAVODOXIN OXIDOREDUCTASE-RELATED"/>
    <property type="match status" value="1"/>
</dbReference>
<dbReference type="Pfam" id="PF02775">
    <property type="entry name" value="TPP_enzyme_C"/>
    <property type="match status" value="1"/>
</dbReference>
<reference evidence="11 12" key="1">
    <citation type="submission" date="2023-11" db="EMBL/GenBank/DDBJ databases">
        <authorList>
            <person name="Ouyang M.-Y."/>
        </authorList>
    </citation>
    <scope>NUCLEOTIDE SEQUENCE [LARGE SCALE GENOMIC DNA]</scope>
    <source>
        <strain evidence="11 12">OY6</strain>
    </source>
</reference>